<dbReference type="Proteomes" id="UP000199024">
    <property type="component" value="Unassembled WGS sequence"/>
</dbReference>
<evidence type="ECO:0000256" key="5">
    <source>
        <dbReference type="ARBA" id="ARBA00023136"/>
    </source>
</evidence>
<dbReference type="InterPro" id="IPR051311">
    <property type="entry name" value="DedA_domain"/>
</dbReference>
<dbReference type="OrthoDB" id="109842at2"/>
<dbReference type="GO" id="GO:0005886">
    <property type="term" value="C:plasma membrane"/>
    <property type="evidence" value="ECO:0007669"/>
    <property type="project" value="UniProtKB-SubCell"/>
</dbReference>
<dbReference type="Gene3D" id="3.40.250.10">
    <property type="entry name" value="Rhodanese-like domain"/>
    <property type="match status" value="1"/>
</dbReference>
<keyword evidence="4 6" id="KW-1133">Transmembrane helix</keyword>
<keyword evidence="9" id="KW-1185">Reference proteome</keyword>
<evidence type="ECO:0000313" key="9">
    <source>
        <dbReference type="Proteomes" id="UP000199024"/>
    </source>
</evidence>
<dbReference type="InterPro" id="IPR036873">
    <property type="entry name" value="Rhodanese-like_dom_sf"/>
</dbReference>
<dbReference type="AlphaFoldDB" id="A0A1I6LJ10"/>
<name>A0A1I6LJ10_9BACT</name>
<keyword evidence="5 6" id="KW-0472">Membrane</keyword>
<evidence type="ECO:0000256" key="6">
    <source>
        <dbReference type="SAM" id="Phobius"/>
    </source>
</evidence>
<dbReference type="SUPFAM" id="SSF52821">
    <property type="entry name" value="Rhodanese/Cell cycle control phosphatase"/>
    <property type="match status" value="1"/>
</dbReference>
<reference evidence="8 9" key="1">
    <citation type="submission" date="2016-10" db="EMBL/GenBank/DDBJ databases">
        <authorList>
            <person name="de Groot N.N."/>
        </authorList>
    </citation>
    <scope>NUCLEOTIDE SEQUENCE [LARGE SCALE GENOMIC DNA]</scope>
    <source>
        <strain evidence="8 9">DSM 21001</strain>
    </source>
</reference>
<evidence type="ECO:0000256" key="1">
    <source>
        <dbReference type="ARBA" id="ARBA00004651"/>
    </source>
</evidence>
<feature type="transmembrane region" description="Helical" evidence="6">
    <location>
        <begin position="12"/>
        <end position="35"/>
    </location>
</feature>
<organism evidence="8 9">
    <name type="scientific">Granulicella pectinivorans</name>
    <dbReference type="NCBI Taxonomy" id="474950"/>
    <lineage>
        <taxon>Bacteria</taxon>
        <taxon>Pseudomonadati</taxon>
        <taxon>Acidobacteriota</taxon>
        <taxon>Terriglobia</taxon>
        <taxon>Terriglobales</taxon>
        <taxon>Acidobacteriaceae</taxon>
        <taxon>Granulicella</taxon>
    </lineage>
</organism>
<proteinExistence type="predicted"/>
<dbReference type="PANTHER" id="PTHR42709">
    <property type="entry name" value="ALKALINE PHOSPHATASE LIKE PROTEIN"/>
    <property type="match status" value="1"/>
</dbReference>
<evidence type="ECO:0000256" key="3">
    <source>
        <dbReference type="ARBA" id="ARBA00022692"/>
    </source>
</evidence>
<gene>
    <name evidence="8" type="ORF">SAMN05421771_0779</name>
</gene>
<comment type="subcellular location">
    <subcellularLocation>
        <location evidence="1">Cell membrane</location>
        <topology evidence="1">Multi-pass membrane protein</topology>
    </subcellularLocation>
</comment>
<dbReference type="EMBL" id="FOZL01000001">
    <property type="protein sequence ID" value="SFS03455.1"/>
    <property type="molecule type" value="Genomic_DNA"/>
</dbReference>
<dbReference type="PANTHER" id="PTHR42709:SF6">
    <property type="entry name" value="UNDECAPRENYL PHOSPHATE TRANSPORTER A"/>
    <property type="match status" value="1"/>
</dbReference>
<accession>A0A1I6LJ10</accession>
<dbReference type="STRING" id="474950.SAMN05421771_0779"/>
<feature type="transmembrane region" description="Helical" evidence="6">
    <location>
        <begin position="47"/>
        <end position="66"/>
    </location>
</feature>
<feature type="domain" description="Rhodanese" evidence="7">
    <location>
        <begin position="223"/>
        <end position="314"/>
    </location>
</feature>
<feature type="transmembrane region" description="Helical" evidence="6">
    <location>
        <begin position="138"/>
        <end position="159"/>
    </location>
</feature>
<keyword evidence="3 6" id="KW-0812">Transmembrane</keyword>
<sequence length="327" mass="36256">MGILGIIAHHGYAVVALVCFLASAGLPLPISIVLLGAGAAAHSSLSLAILIPLAWFCAVAGDSVLYCGGKYTGWWLLSGLCRMSPNPEKCIFRSAAYFYRRGPKTLLFAKFLPGVSSMAAPLAGSLNMRYARFVRYDAAGVLAYVSAWTMTGYLCSRFITDVVRWVQELGHAVAFCVLALLIAYGVMYLIVHIRNRKYRMIERVTALELHTKLQEAHNPDRLVIIADVRSHGYYDPGGHRIKNSIRVEPSRLKEELIALREFMQPECEIYLYCSCIKDTTSVRIAHMLQQENCKTAVIEGGLKAWIKAGGEIEMVPATDIEHLPRFD</sequence>
<evidence type="ECO:0000256" key="4">
    <source>
        <dbReference type="ARBA" id="ARBA00022989"/>
    </source>
</evidence>
<dbReference type="Pfam" id="PF09335">
    <property type="entry name" value="VTT_dom"/>
    <property type="match status" value="1"/>
</dbReference>
<feature type="transmembrane region" description="Helical" evidence="6">
    <location>
        <begin position="171"/>
        <end position="191"/>
    </location>
</feature>
<dbReference type="InterPro" id="IPR001763">
    <property type="entry name" value="Rhodanese-like_dom"/>
</dbReference>
<dbReference type="Pfam" id="PF00581">
    <property type="entry name" value="Rhodanese"/>
    <property type="match status" value="1"/>
</dbReference>
<dbReference type="InterPro" id="IPR032816">
    <property type="entry name" value="VTT_dom"/>
</dbReference>
<protein>
    <submittedName>
        <fullName evidence="8">Membrane protein DedA, SNARE-associated domain</fullName>
    </submittedName>
</protein>
<keyword evidence="2" id="KW-1003">Cell membrane</keyword>
<evidence type="ECO:0000256" key="2">
    <source>
        <dbReference type="ARBA" id="ARBA00022475"/>
    </source>
</evidence>
<dbReference type="RefSeq" id="WP_089836776.1">
    <property type="nucleotide sequence ID" value="NZ_FOZL01000001.1"/>
</dbReference>
<dbReference type="PROSITE" id="PS50206">
    <property type="entry name" value="RHODANESE_3"/>
    <property type="match status" value="1"/>
</dbReference>
<evidence type="ECO:0000313" key="8">
    <source>
        <dbReference type="EMBL" id="SFS03455.1"/>
    </source>
</evidence>
<dbReference type="CDD" id="cd00158">
    <property type="entry name" value="RHOD"/>
    <property type="match status" value="1"/>
</dbReference>
<evidence type="ECO:0000259" key="7">
    <source>
        <dbReference type="PROSITE" id="PS50206"/>
    </source>
</evidence>